<dbReference type="GO" id="GO:0005615">
    <property type="term" value="C:extracellular space"/>
    <property type="evidence" value="ECO:0007669"/>
    <property type="project" value="TreeGrafter"/>
</dbReference>
<dbReference type="InterPro" id="IPR050344">
    <property type="entry name" value="Peptidase_M1_aminopeptidases"/>
</dbReference>
<accession>A0A1B6HCQ5</accession>
<dbReference type="Gene3D" id="1.25.50.20">
    <property type="match status" value="1"/>
</dbReference>
<organism evidence="4">
    <name type="scientific">Homalodisca liturata</name>
    <dbReference type="NCBI Taxonomy" id="320908"/>
    <lineage>
        <taxon>Eukaryota</taxon>
        <taxon>Metazoa</taxon>
        <taxon>Ecdysozoa</taxon>
        <taxon>Arthropoda</taxon>
        <taxon>Hexapoda</taxon>
        <taxon>Insecta</taxon>
        <taxon>Pterygota</taxon>
        <taxon>Neoptera</taxon>
        <taxon>Paraneoptera</taxon>
        <taxon>Hemiptera</taxon>
        <taxon>Auchenorrhyncha</taxon>
        <taxon>Membracoidea</taxon>
        <taxon>Cicadellidae</taxon>
        <taxon>Cicadellinae</taxon>
        <taxon>Proconiini</taxon>
        <taxon>Homalodisca</taxon>
    </lineage>
</organism>
<comment type="similarity">
    <text evidence="1">Belongs to the peptidase M1 family.</text>
</comment>
<sequence>MNTIMDEWASTSGHPTLSVSWNTTHFIVSEPSSGGWHIPVTYMLQSSPGAETSAWLHPGSSLVIPASDPQWILLNINQTGFYRVNYERVLWQRLMYQLNSDLTRIPRLSRAQLLDDIFTLAEQGTLPYDMLLEFTSYLQAETDYYPWRTALRHFQTLLDKFYGFSSYELLQQHLVDLLTEVVADVGFTRLPQDSHFVRLKQAFILERACAFNHSTCVQKSVSMIRSWMSSTFFDADLSTTLLCSGIANSPTGVWRTVWQMFHYSVFPSVRSSLLKALTCTHDQLVFNEFLTNITSSSASVVSSKDRTILLQTFASTPFGADKLLDWLLQRLYTQLNQTLPVANNLTHTGPNSSESPTPQQQANMTDVGFNSSVTSTPQPQTQTQENVSSPVSARLFEPISEHSVVRRSTVVSEPIAEEDVLAILGYILPKLTASEQGLKLDTFMELNDTGISSSTLAVMKKTALQVHQQADWASRINGNPEVEGDSEC</sequence>
<dbReference type="Pfam" id="PF11838">
    <property type="entry name" value="ERAP1_C"/>
    <property type="match status" value="1"/>
</dbReference>
<evidence type="ECO:0000256" key="2">
    <source>
        <dbReference type="SAM" id="MobiDB-lite"/>
    </source>
</evidence>
<evidence type="ECO:0000256" key="1">
    <source>
        <dbReference type="ARBA" id="ARBA00010136"/>
    </source>
</evidence>
<reference evidence="4" key="1">
    <citation type="submission" date="2015-11" db="EMBL/GenBank/DDBJ databases">
        <title>De novo transcriptome assembly of four potential Pierce s Disease insect vectors from Arizona vineyards.</title>
        <authorList>
            <person name="Tassone E.E."/>
        </authorList>
    </citation>
    <scope>NUCLEOTIDE SEQUENCE</scope>
</reference>
<name>A0A1B6HCQ5_9HEMI</name>
<dbReference type="GO" id="GO:0016020">
    <property type="term" value="C:membrane"/>
    <property type="evidence" value="ECO:0007669"/>
    <property type="project" value="TreeGrafter"/>
</dbReference>
<feature type="compositionally biased region" description="Polar residues" evidence="2">
    <location>
        <begin position="343"/>
        <end position="370"/>
    </location>
</feature>
<dbReference type="PANTHER" id="PTHR11533">
    <property type="entry name" value="PROTEASE M1 ZINC METALLOPROTEASE"/>
    <property type="match status" value="1"/>
</dbReference>
<feature type="compositionally biased region" description="Low complexity" evidence="2">
    <location>
        <begin position="371"/>
        <end position="384"/>
    </location>
</feature>
<dbReference type="InterPro" id="IPR024571">
    <property type="entry name" value="ERAP1-like_C_dom"/>
</dbReference>
<gene>
    <name evidence="4" type="ORF">g.32511</name>
</gene>
<dbReference type="GO" id="GO:0070006">
    <property type="term" value="F:metalloaminopeptidase activity"/>
    <property type="evidence" value="ECO:0007669"/>
    <property type="project" value="TreeGrafter"/>
</dbReference>
<dbReference type="EMBL" id="GECU01035295">
    <property type="protein sequence ID" value="JAS72411.1"/>
    <property type="molecule type" value="Transcribed_RNA"/>
</dbReference>
<evidence type="ECO:0000313" key="4">
    <source>
        <dbReference type="EMBL" id="JAS72411.1"/>
    </source>
</evidence>
<dbReference type="Gene3D" id="2.60.40.1910">
    <property type="match status" value="1"/>
</dbReference>
<protein>
    <recommendedName>
        <fullName evidence="3">ERAP1-like C-terminal domain-containing protein</fullName>
    </recommendedName>
</protein>
<dbReference type="GO" id="GO:0008270">
    <property type="term" value="F:zinc ion binding"/>
    <property type="evidence" value="ECO:0007669"/>
    <property type="project" value="TreeGrafter"/>
</dbReference>
<dbReference type="PANTHER" id="PTHR11533:SF301">
    <property type="entry name" value="AMINOPEPTIDASE"/>
    <property type="match status" value="1"/>
</dbReference>
<dbReference type="GO" id="GO:0006508">
    <property type="term" value="P:proteolysis"/>
    <property type="evidence" value="ECO:0007669"/>
    <property type="project" value="TreeGrafter"/>
</dbReference>
<dbReference type="GO" id="GO:0042277">
    <property type="term" value="F:peptide binding"/>
    <property type="evidence" value="ECO:0007669"/>
    <property type="project" value="TreeGrafter"/>
</dbReference>
<dbReference type="GO" id="GO:0005737">
    <property type="term" value="C:cytoplasm"/>
    <property type="evidence" value="ECO:0007669"/>
    <property type="project" value="TreeGrafter"/>
</dbReference>
<feature type="region of interest" description="Disordered" evidence="2">
    <location>
        <begin position="343"/>
        <end position="389"/>
    </location>
</feature>
<dbReference type="GO" id="GO:0043171">
    <property type="term" value="P:peptide catabolic process"/>
    <property type="evidence" value="ECO:0007669"/>
    <property type="project" value="TreeGrafter"/>
</dbReference>
<dbReference type="AlphaFoldDB" id="A0A1B6HCQ5"/>
<proteinExistence type="inferred from homology"/>
<evidence type="ECO:0000259" key="3">
    <source>
        <dbReference type="Pfam" id="PF11838"/>
    </source>
</evidence>
<feature type="domain" description="ERAP1-like C-terminal" evidence="3">
    <location>
        <begin position="71"/>
        <end position="348"/>
    </location>
</feature>